<evidence type="ECO:0000256" key="6">
    <source>
        <dbReference type="ARBA" id="ARBA00022723"/>
    </source>
</evidence>
<evidence type="ECO:0000256" key="10">
    <source>
        <dbReference type="ARBA" id="ARBA00049406"/>
    </source>
</evidence>
<evidence type="ECO:0000313" key="14">
    <source>
        <dbReference type="Proteomes" id="UP000679260"/>
    </source>
</evidence>
<evidence type="ECO:0000256" key="4">
    <source>
        <dbReference type="ARBA" id="ARBA00022432"/>
    </source>
</evidence>
<comment type="cofactor">
    <cofactor evidence="1 11">
        <name>[4Fe-4S] cluster</name>
        <dbReference type="ChEBI" id="CHEBI:49883"/>
    </cofactor>
</comment>
<feature type="domain" description="Serine dehydratase-like alpha subunit" evidence="12">
    <location>
        <begin position="19"/>
        <end position="276"/>
    </location>
</feature>
<keyword evidence="5 11" id="KW-0004">4Fe-4S</keyword>
<dbReference type="InterPro" id="IPR005130">
    <property type="entry name" value="Ser_deHydtase-like_asu"/>
</dbReference>
<keyword evidence="9 11" id="KW-0456">Lyase</keyword>
<dbReference type="Proteomes" id="UP000679260">
    <property type="component" value="Chromosome"/>
</dbReference>
<keyword evidence="4 11" id="KW-0312">Gluconeogenesis</keyword>
<dbReference type="InterPro" id="IPR051318">
    <property type="entry name" value="Fe-S_L-Ser"/>
</dbReference>
<sequence>MMSYAYDTIADIIRLAEENNISFGEVVLRYELENYDRSEEAVIREIEHRLDIFEGSIQDGIDYAEKTASGMSGGQAAQLNGQTPRFMSDIAYKAMTYAIAVNEANAKMFRIVACPTAGSCGVMPGAVKAVADHYKLDRATMVKGFLAASGIGNVVANRACVAGAVGGCQAEIGTAACMAAGAIVEMMGGTPRQVGHAIALCMKNLLGLACDPVAGLVEVPCVKRNGFYAVHAITASELALMNIESQIPPDEVIEAMNNIGRAMPAALRETSDGGLAVTPTGTAIAERVQSL</sequence>
<comment type="pathway">
    <text evidence="2">Carbohydrate biosynthesis; gluconeogenesis.</text>
</comment>
<keyword evidence="7 11" id="KW-0408">Iron</keyword>
<evidence type="ECO:0000256" key="2">
    <source>
        <dbReference type="ARBA" id="ARBA00004742"/>
    </source>
</evidence>
<evidence type="ECO:0000256" key="5">
    <source>
        <dbReference type="ARBA" id="ARBA00022485"/>
    </source>
</evidence>
<evidence type="ECO:0000256" key="7">
    <source>
        <dbReference type="ARBA" id="ARBA00023004"/>
    </source>
</evidence>
<gene>
    <name evidence="13" type="ORF">VEIS1202513_15040</name>
</gene>
<dbReference type="Pfam" id="PF03313">
    <property type="entry name" value="SDH_alpha"/>
    <property type="match status" value="1"/>
</dbReference>
<dbReference type="PANTHER" id="PTHR30182">
    <property type="entry name" value="L-SERINE DEHYDRATASE"/>
    <property type="match status" value="1"/>
</dbReference>
<evidence type="ECO:0000256" key="8">
    <source>
        <dbReference type="ARBA" id="ARBA00023014"/>
    </source>
</evidence>
<keyword evidence="14" id="KW-1185">Reference proteome</keyword>
<evidence type="ECO:0000256" key="11">
    <source>
        <dbReference type="RuleBase" id="RU366059"/>
    </source>
</evidence>
<evidence type="ECO:0000256" key="1">
    <source>
        <dbReference type="ARBA" id="ARBA00001966"/>
    </source>
</evidence>
<evidence type="ECO:0000313" key="13">
    <source>
        <dbReference type="EMBL" id="BBU36983.1"/>
    </source>
</evidence>
<evidence type="ECO:0000256" key="3">
    <source>
        <dbReference type="ARBA" id="ARBA00008636"/>
    </source>
</evidence>
<proteinExistence type="inferred from homology"/>
<comment type="similarity">
    <text evidence="3 11">Belongs to the iron-sulfur dependent L-serine dehydratase family.</text>
</comment>
<protein>
    <recommendedName>
        <fullName evidence="11">L-serine dehydratase</fullName>
        <ecNumber evidence="11">4.3.1.17</ecNumber>
    </recommendedName>
</protein>
<dbReference type="EMBL" id="AP022322">
    <property type="protein sequence ID" value="BBU36983.1"/>
    <property type="molecule type" value="Genomic_DNA"/>
</dbReference>
<keyword evidence="6 11" id="KW-0479">Metal-binding</keyword>
<evidence type="ECO:0000256" key="9">
    <source>
        <dbReference type="ARBA" id="ARBA00023239"/>
    </source>
</evidence>
<keyword evidence="8 11" id="KW-0411">Iron-sulfur</keyword>
<organism evidence="13 14">
    <name type="scientific">Veillonella orientalis</name>
    <dbReference type="NCBI Taxonomy" id="2682455"/>
    <lineage>
        <taxon>Bacteria</taxon>
        <taxon>Bacillati</taxon>
        <taxon>Bacillota</taxon>
        <taxon>Negativicutes</taxon>
        <taxon>Veillonellales</taxon>
        <taxon>Veillonellaceae</taxon>
        <taxon>Veillonella</taxon>
    </lineage>
</organism>
<dbReference type="EC" id="4.3.1.17" evidence="11"/>
<evidence type="ECO:0000259" key="12">
    <source>
        <dbReference type="Pfam" id="PF03313"/>
    </source>
</evidence>
<dbReference type="PANTHER" id="PTHR30182:SF1">
    <property type="entry name" value="L-SERINE DEHYDRATASE 1"/>
    <property type="match status" value="1"/>
</dbReference>
<reference evidence="13 14" key="1">
    <citation type="submission" date="2020-01" db="EMBL/GenBank/DDBJ databases">
        <title>Veillonella burapaensis sp. nov., anaerobic, Gram-stain-negative coccus isolated from saliva of a Thai child.</title>
        <authorList>
            <person name="Mashima I."/>
            <person name="Theodorea C."/>
            <person name="Nakazawa F."/>
            <person name="Thaweboon B."/>
            <person name="Thaweboon S."/>
            <person name="Tamai R."/>
            <person name="Kiyoura Y."/>
        </authorList>
    </citation>
    <scope>NUCLEOTIDE SEQUENCE [LARGE SCALE GENOMIC DNA]</scope>
    <source>
        <strain evidence="13 14">S12025-13</strain>
    </source>
</reference>
<name>A0ABM7HIT4_9FIRM</name>
<dbReference type="NCBIfam" id="TIGR00718">
    <property type="entry name" value="sda_alpha"/>
    <property type="match status" value="1"/>
</dbReference>
<comment type="catalytic activity">
    <reaction evidence="10 11">
        <text>L-serine = pyruvate + NH4(+)</text>
        <dbReference type="Rhea" id="RHEA:19169"/>
        <dbReference type="ChEBI" id="CHEBI:15361"/>
        <dbReference type="ChEBI" id="CHEBI:28938"/>
        <dbReference type="ChEBI" id="CHEBI:33384"/>
        <dbReference type="EC" id="4.3.1.17"/>
    </reaction>
</comment>
<dbReference type="InterPro" id="IPR004642">
    <property type="entry name" value="Ser_deHydtase_asu"/>
</dbReference>
<accession>A0ABM7HIT4</accession>